<dbReference type="Proteomes" id="UP000824890">
    <property type="component" value="Unassembled WGS sequence"/>
</dbReference>
<evidence type="ECO:0000313" key="3">
    <source>
        <dbReference type="Proteomes" id="UP000824890"/>
    </source>
</evidence>
<feature type="compositionally biased region" description="Basic and acidic residues" evidence="1">
    <location>
        <begin position="28"/>
        <end position="40"/>
    </location>
</feature>
<dbReference type="EMBL" id="JAGKQM010000011">
    <property type="protein sequence ID" value="KAH0903250.1"/>
    <property type="molecule type" value="Genomic_DNA"/>
</dbReference>
<accession>A0ABQ8BG92</accession>
<organism evidence="2 3">
    <name type="scientific">Brassica napus</name>
    <name type="common">Rape</name>
    <dbReference type="NCBI Taxonomy" id="3708"/>
    <lineage>
        <taxon>Eukaryota</taxon>
        <taxon>Viridiplantae</taxon>
        <taxon>Streptophyta</taxon>
        <taxon>Embryophyta</taxon>
        <taxon>Tracheophyta</taxon>
        <taxon>Spermatophyta</taxon>
        <taxon>Magnoliopsida</taxon>
        <taxon>eudicotyledons</taxon>
        <taxon>Gunneridae</taxon>
        <taxon>Pentapetalae</taxon>
        <taxon>rosids</taxon>
        <taxon>malvids</taxon>
        <taxon>Brassicales</taxon>
        <taxon>Brassicaceae</taxon>
        <taxon>Brassiceae</taxon>
        <taxon>Brassica</taxon>
    </lineage>
</organism>
<comment type="caution">
    <text evidence="2">The sequence shown here is derived from an EMBL/GenBank/DDBJ whole genome shotgun (WGS) entry which is preliminary data.</text>
</comment>
<gene>
    <name evidence="2" type="ORF">HID58_042753</name>
</gene>
<name>A0ABQ8BG92_BRANA</name>
<keyword evidence="3" id="KW-1185">Reference proteome</keyword>
<sequence length="79" mass="9257">MITTNLASQFSLLHLQRGRSAQWSQMRTTEKKRSLSNKAKELSLEESYKRLDDSDQKHRSTVTLDHQLKIGTHRCEEGW</sequence>
<reference evidence="2 3" key="1">
    <citation type="submission" date="2021-05" db="EMBL/GenBank/DDBJ databases">
        <title>Genome Assembly of Synthetic Allotetraploid Brassica napus Reveals Homoeologous Exchanges between Subgenomes.</title>
        <authorList>
            <person name="Davis J.T."/>
        </authorList>
    </citation>
    <scope>NUCLEOTIDE SEQUENCE [LARGE SCALE GENOMIC DNA]</scope>
    <source>
        <strain evidence="3">cv. Da-Ae</strain>
        <tissue evidence="2">Seedling</tissue>
    </source>
</reference>
<protein>
    <submittedName>
        <fullName evidence="2">Uncharacterized protein</fullName>
    </submittedName>
</protein>
<evidence type="ECO:0000256" key="1">
    <source>
        <dbReference type="SAM" id="MobiDB-lite"/>
    </source>
</evidence>
<evidence type="ECO:0000313" key="2">
    <source>
        <dbReference type="EMBL" id="KAH0903250.1"/>
    </source>
</evidence>
<feature type="region of interest" description="Disordered" evidence="1">
    <location>
        <begin position="21"/>
        <end position="40"/>
    </location>
</feature>
<proteinExistence type="predicted"/>